<sequence length="302" mass="36069">MARKFVTLGHPVVNAQGETNYEKGPDDIYFIMFWIIASTFLRAFVMNFFLEPLARWRGVETGNKTQRFCEQGWSFVYYTSSWPLGMYIMYHSDYWLDTRHFWIGYPHLAMPWLFKFYYLSQIGLWLQQFFVLHVEKRRKDYVEMFFHHVLTNTLLIASYYTNFTRIGNAVLSIMDFADIFLSFAKMMRYLRFQRVCDVTFVLFVVAWFVTRHGLCFWIAYSILTEPELYGELKWDPANGVYYTETVRYVFMGLFALLQLVLVFWTYLIVKVVYRVISGNSAHDNRSDSEDPSRSSTSSKKHR</sequence>
<evidence type="ECO:0000256" key="7">
    <source>
        <dbReference type="SAM" id="MobiDB-lite"/>
    </source>
</evidence>
<keyword evidence="10" id="KW-0808">Transferase</keyword>
<dbReference type="GO" id="GO:0016020">
    <property type="term" value="C:membrane"/>
    <property type="evidence" value="ECO:0007669"/>
    <property type="project" value="UniProtKB-SubCell"/>
</dbReference>
<dbReference type="PROSITE" id="PS50922">
    <property type="entry name" value="TLC"/>
    <property type="match status" value="1"/>
</dbReference>
<keyword evidence="10" id="KW-0012">Acyltransferase</keyword>
<comment type="caution">
    <text evidence="10">The sequence shown here is derived from an EMBL/GenBank/DDBJ whole genome shotgun (WGS) entry which is preliminary data.</text>
</comment>
<evidence type="ECO:0000313" key="10">
    <source>
        <dbReference type="EMBL" id="KAJ1959952.1"/>
    </source>
</evidence>
<gene>
    <name evidence="10" type="primary">lag1_1</name>
    <name evidence="10" type="ORF">IWQ62_004412</name>
</gene>
<dbReference type="OrthoDB" id="537032at2759"/>
<dbReference type="Pfam" id="PF03798">
    <property type="entry name" value="TRAM_LAG1_CLN8"/>
    <property type="match status" value="1"/>
</dbReference>
<organism evidence="10 11">
    <name type="scientific">Dispira parvispora</name>
    <dbReference type="NCBI Taxonomy" id="1520584"/>
    <lineage>
        <taxon>Eukaryota</taxon>
        <taxon>Fungi</taxon>
        <taxon>Fungi incertae sedis</taxon>
        <taxon>Zoopagomycota</taxon>
        <taxon>Kickxellomycotina</taxon>
        <taxon>Dimargaritomycetes</taxon>
        <taxon>Dimargaritales</taxon>
        <taxon>Dimargaritaceae</taxon>
        <taxon>Dispira</taxon>
    </lineage>
</organism>
<dbReference type="PANTHER" id="PTHR12560">
    <property type="entry name" value="LONGEVITY ASSURANCE FACTOR 1 LAG1"/>
    <property type="match status" value="1"/>
</dbReference>
<feature type="compositionally biased region" description="Low complexity" evidence="7">
    <location>
        <begin position="293"/>
        <end position="302"/>
    </location>
</feature>
<dbReference type="SMART" id="SM00724">
    <property type="entry name" value="TLC"/>
    <property type="match status" value="1"/>
</dbReference>
<evidence type="ECO:0000313" key="11">
    <source>
        <dbReference type="Proteomes" id="UP001150925"/>
    </source>
</evidence>
<dbReference type="EMBL" id="JANBPY010001461">
    <property type="protein sequence ID" value="KAJ1959952.1"/>
    <property type="molecule type" value="Genomic_DNA"/>
</dbReference>
<dbReference type="GO" id="GO:0050291">
    <property type="term" value="F:sphingosine N-acyltransferase activity"/>
    <property type="evidence" value="ECO:0007669"/>
    <property type="project" value="UniProtKB-EC"/>
</dbReference>
<evidence type="ECO:0000256" key="1">
    <source>
        <dbReference type="ARBA" id="ARBA00004141"/>
    </source>
</evidence>
<dbReference type="InterPro" id="IPR016439">
    <property type="entry name" value="Lag1/Lac1-like"/>
</dbReference>
<feature type="transmembrane region" description="Helical" evidence="8">
    <location>
        <begin position="248"/>
        <end position="269"/>
    </location>
</feature>
<proteinExistence type="inferred from homology"/>
<keyword evidence="3 6" id="KW-0812">Transmembrane</keyword>
<dbReference type="AlphaFoldDB" id="A0A9W8E660"/>
<dbReference type="PANTHER" id="PTHR12560:SF0">
    <property type="entry name" value="LD18904P"/>
    <property type="match status" value="1"/>
</dbReference>
<name>A0A9W8E660_9FUNG</name>
<keyword evidence="4 8" id="KW-1133">Transmembrane helix</keyword>
<dbReference type="Proteomes" id="UP001150925">
    <property type="component" value="Unassembled WGS sequence"/>
</dbReference>
<dbReference type="InterPro" id="IPR006634">
    <property type="entry name" value="TLC-dom"/>
</dbReference>
<dbReference type="GO" id="GO:0046513">
    <property type="term" value="P:ceramide biosynthetic process"/>
    <property type="evidence" value="ECO:0007669"/>
    <property type="project" value="InterPro"/>
</dbReference>
<evidence type="ECO:0000256" key="6">
    <source>
        <dbReference type="PROSITE-ProRule" id="PRU00205"/>
    </source>
</evidence>
<feature type="transmembrane region" description="Helical" evidence="8">
    <location>
        <begin position="28"/>
        <end position="50"/>
    </location>
</feature>
<feature type="region of interest" description="Disordered" evidence="7">
    <location>
        <begin position="281"/>
        <end position="302"/>
    </location>
</feature>
<feature type="transmembrane region" description="Helical" evidence="8">
    <location>
        <begin position="71"/>
        <end position="90"/>
    </location>
</feature>
<feature type="transmembrane region" description="Helical" evidence="8">
    <location>
        <begin position="198"/>
        <end position="223"/>
    </location>
</feature>
<evidence type="ECO:0000256" key="2">
    <source>
        <dbReference type="ARBA" id="ARBA00009808"/>
    </source>
</evidence>
<dbReference type="PIRSF" id="PIRSF005225">
    <property type="entry name" value="LAG1_LAC1"/>
    <property type="match status" value="1"/>
</dbReference>
<evidence type="ECO:0000256" key="5">
    <source>
        <dbReference type="ARBA" id="ARBA00023136"/>
    </source>
</evidence>
<feature type="domain" description="TLC" evidence="9">
    <location>
        <begin position="63"/>
        <end position="277"/>
    </location>
</feature>
<dbReference type="EC" id="2.3.1.24" evidence="10"/>
<evidence type="ECO:0000256" key="8">
    <source>
        <dbReference type="SAM" id="Phobius"/>
    </source>
</evidence>
<reference evidence="10" key="1">
    <citation type="submission" date="2022-07" db="EMBL/GenBank/DDBJ databases">
        <title>Phylogenomic reconstructions and comparative analyses of Kickxellomycotina fungi.</title>
        <authorList>
            <person name="Reynolds N.K."/>
            <person name="Stajich J.E."/>
            <person name="Barry K."/>
            <person name="Grigoriev I.V."/>
            <person name="Crous P."/>
            <person name="Smith M.E."/>
        </authorList>
    </citation>
    <scope>NUCLEOTIDE SEQUENCE</scope>
    <source>
        <strain evidence="10">RSA 1196</strain>
    </source>
</reference>
<keyword evidence="5 6" id="KW-0472">Membrane</keyword>
<feature type="compositionally biased region" description="Basic and acidic residues" evidence="7">
    <location>
        <begin position="282"/>
        <end position="292"/>
    </location>
</feature>
<keyword evidence="11" id="KW-1185">Reference proteome</keyword>
<evidence type="ECO:0000259" key="9">
    <source>
        <dbReference type="PROSITE" id="PS50922"/>
    </source>
</evidence>
<comment type="similarity">
    <text evidence="2">Belongs to the sphingosine N-acyltransferase family.</text>
</comment>
<evidence type="ECO:0000256" key="4">
    <source>
        <dbReference type="ARBA" id="ARBA00022989"/>
    </source>
</evidence>
<protein>
    <submittedName>
        <fullName evidence="10">Sphingosine N-acyltransferase lag1</fullName>
        <ecNumber evidence="10">2.3.1.24</ecNumber>
    </submittedName>
</protein>
<evidence type="ECO:0000256" key="3">
    <source>
        <dbReference type="ARBA" id="ARBA00022692"/>
    </source>
</evidence>
<comment type="subcellular location">
    <subcellularLocation>
        <location evidence="1">Membrane</location>
        <topology evidence="1">Multi-pass membrane protein</topology>
    </subcellularLocation>
</comment>
<accession>A0A9W8E660</accession>